<dbReference type="OrthoDB" id="10069349at2759"/>
<proteinExistence type="inferred from homology"/>
<dbReference type="InterPro" id="IPR050113">
    <property type="entry name" value="Ub_conjugating_enzyme"/>
</dbReference>
<evidence type="ECO:0000313" key="10">
    <source>
        <dbReference type="Proteomes" id="UP000002729"/>
    </source>
</evidence>
<dbReference type="AlphaFoldDB" id="F0YJE8"/>
<dbReference type="GO" id="GO:0005524">
    <property type="term" value="F:ATP binding"/>
    <property type="evidence" value="ECO:0007669"/>
    <property type="project" value="UniProtKB-UniRule"/>
</dbReference>
<feature type="non-terminal residue" evidence="9">
    <location>
        <position position="1"/>
    </location>
</feature>
<dbReference type="OMA" id="VNCKNIA"/>
<keyword evidence="5 7" id="KW-0067">ATP-binding</keyword>
<dbReference type="PANTHER" id="PTHR24067">
    <property type="entry name" value="UBIQUITIN-CONJUGATING ENZYME E2"/>
    <property type="match status" value="1"/>
</dbReference>
<feature type="non-terminal residue" evidence="9">
    <location>
        <position position="143"/>
    </location>
</feature>
<dbReference type="PROSITE" id="PS00183">
    <property type="entry name" value="UBC_1"/>
    <property type="match status" value="1"/>
</dbReference>
<comment type="similarity">
    <text evidence="7">Belongs to the ubiquitin-conjugating enzyme family.</text>
</comment>
<feature type="domain" description="UBC core" evidence="8">
    <location>
        <begin position="1"/>
        <end position="143"/>
    </location>
</feature>
<dbReference type="GO" id="GO:0061631">
    <property type="term" value="F:ubiquitin conjugating enzyme activity"/>
    <property type="evidence" value="ECO:0007669"/>
    <property type="project" value="UniProtKB-EC"/>
</dbReference>
<dbReference type="Proteomes" id="UP000002729">
    <property type="component" value="Unassembled WGS sequence"/>
</dbReference>
<keyword evidence="3 7" id="KW-0547">Nucleotide-binding</keyword>
<dbReference type="PROSITE" id="PS50127">
    <property type="entry name" value="UBC_2"/>
    <property type="match status" value="1"/>
</dbReference>
<evidence type="ECO:0000256" key="4">
    <source>
        <dbReference type="ARBA" id="ARBA00022786"/>
    </source>
</evidence>
<gene>
    <name evidence="9" type="ORF">AURANDRAFT_5740</name>
</gene>
<evidence type="ECO:0000313" key="9">
    <source>
        <dbReference type="EMBL" id="EGB04796.1"/>
    </source>
</evidence>
<protein>
    <recommendedName>
        <fullName evidence="1">E2 ubiquitin-conjugating enzyme</fullName>
        <ecNumber evidence="1">2.3.2.23</ecNumber>
    </recommendedName>
</protein>
<accession>F0YJE8</accession>
<evidence type="ECO:0000259" key="8">
    <source>
        <dbReference type="PROSITE" id="PS50127"/>
    </source>
</evidence>
<reference evidence="9 10" key="1">
    <citation type="journal article" date="2011" name="Proc. Natl. Acad. Sci. U.S.A.">
        <title>Niche of harmful alga Aureococcus anophagefferens revealed through ecogenomics.</title>
        <authorList>
            <person name="Gobler C.J."/>
            <person name="Berry D.L."/>
            <person name="Dyhrman S.T."/>
            <person name="Wilhelm S.W."/>
            <person name="Salamov A."/>
            <person name="Lobanov A.V."/>
            <person name="Zhang Y."/>
            <person name="Collier J.L."/>
            <person name="Wurch L.L."/>
            <person name="Kustka A.B."/>
            <person name="Dill B.D."/>
            <person name="Shah M."/>
            <person name="VerBerkmoes N.C."/>
            <person name="Kuo A."/>
            <person name="Terry A."/>
            <person name="Pangilinan J."/>
            <person name="Lindquist E.A."/>
            <person name="Lucas S."/>
            <person name="Paulsen I.T."/>
            <person name="Hattenrath-Lehmann T.K."/>
            <person name="Talmage S.C."/>
            <person name="Walker E.A."/>
            <person name="Koch F."/>
            <person name="Burson A.M."/>
            <person name="Marcoval M.A."/>
            <person name="Tang Y.Z."/>
            <person name="Lecleir G.R."/>
            <person name="Coyne K.J."/>
            <person name="Berg G.M."/>
            <person name="Bertrand E.M."/>
            <person name="Saito M.A."/>
            <person name="Gladyshev V.N."/>
            <person name="Grigoriev I.V."/>
        </authorList>
    </citation>
    <scope>NUCLEOTIDE SEQUENCE [LARGE SCALE GENOMIC DNA]</scope>
    <source>
        <strain evidence="10">CCMP 1984</strain>
    </source>
</reference>
<keyword evidence="10" id="KW-1185">Reference proteome</keyword>
<dbReference type="EC" id="2.3.2.23" evidence="1"/>
<dbReference type="InterPro" id="IPR016135">
    <property type="entry name" value="UBQ-conjugating_enzyme/RWD"/>
</dbReference>
<evidence type="ECO:0000256" key="1">
    <source>
        <dbReference type="ARBA" id="ARBA00012486"/>
    </source>
</evidence>
<dbReference type="SMART" id="SM00212">
    <property type="entry name" value="UBCc"/>
    <property type="match status" value="1"/>
</dbReference>
<dbReference type="CDD" id="cd23804">
    <property type="entry name" value="UBCc_UBE2S"/>
    <property type="match status" value="1"/>
</dbReference>
<name>F0YJE8_AURAN</name>
<evidence type="ECO:0000256" key="5">
    <source>
        <dbReference type="ARBA" id="ARBA00022840"/>
    </source>
</evidence>
<dbReference type="RefSeq" id="XP_009040532.1">
    <property type="nucleotide sequence ID" value="XM_009042284.1"/>
</dbReference>
<dbReference type="Gene3D" id="3.10.110.10">
    <property type="entry name" value="Ubiquitin Conjugating Enzyme"/>
    <property type="match status" value="1"/>
</dbReference>
<dbReference type="FunFam" id="3.10.110.10:FF:000031">
    <property type="entry name" value="Ubiquitin-conjugating enzyme E2 22"/>
    <property type="match status" value="1"/>
</dbReference>
<keyword evidence="2" id="KW-0808">Transferase</keyword>
<evidence type="ECO:0000256" key="6">
    <source>
        <dbReference type="PROSITE-ProRule" id="PRU10133"/>
    </source>
</evidence>
<evidence type="ECO:0000256" key="7">
    <source>
        <dbReference type="RuleBase" id="RU362109"/>
    </source>
</evidence>
<dbReference type="InterPro" id="IPR000608">
    <property type="entry name" value="UBC"/>
</dbReference>
<evidence type="ECO:0000256" key="2">
    <source>
        <dbReference type="ARBA" id="ARBA00022679"/>
    </source>
</evidence>
<sequence>RMGKEVKALATSPPEGVKYVETDADQLTEIHAEMSGPTGTPYEGGTFRLKLVLGSDFPSAPPRGFFLTKIFHPNIAANGDICVNTLKRDWSSDVTLSHVLQVIRCLLIVPFPESSLNDEAGKLFMTSYDEYAARARLYTDLHA</sequence>
<dbReference type="Pfam" id="PF00179">
    <property type="entry name" value="UQ_con"/>
    <property type="match status" value="1"/>
</dbReference>
<organism evidence="10">
    <name type="scientific">Aureococcus anophagefferens</name>
    <name type="common">Harmful bloom alga</name>
    <dbReference type="NCBI Taxonomy" id="44056"/>
    <lineage>
        <taxon>Eukaryota</taxon>
        <taxon>Sar</taxon>
        <taxon>Stramenopiles</taxon>
        <taxon>Ochrophyta</taxon>
        <taxon>Pelagophyceae</taxon>
        <taxon>Pelagomonadales</taxon>
        <taxon>Pelagomonadaceae</taxon>
        <taxon>Aureococcus</taxon>
    </lineage>
</organism>
<dbReference type="InterPro" id="IPR023313">
    <property type="entry name" value="UBQ-conjugating_AS"/>
</dbReference>
<dbReference type="EMBL" id="GL833147">
    <property type="protein sequence ID" value="EGB04796.1"/>
    <property type="molecule type" value="Genomic_DNA"/>
</dbReference>
<keyword evidence="4 7" id="KW-0833">Ubl conjugation pathway</keyword>
<dbReference type="KEGG" id="aaf:AURANDRAFT_5740"/>
<dbReference type="GeneID" id="20222593"/>
<dbReference type="InParanoid" id="F0YJE8"/>
<evidence type="ECO:0000256" key="3">
    <source>
        <dbReference type="ARBA" id="ARBA00022741"/>
    </source>
</evidence>
<dbReference type="SUPFAM" id="SSF54495">
    <property type="entry name" value="UBC-like"/>
    <property type="match status" value="1"/>
</dbReference>
<feature type="active site" description="Glycyl thioester intermediate" evidence="6">
    <location>
        <position position="82"/>
    </location>
</feature>
<dbReference type="eggNOG" id="KOG0423">
    <property type="taxonomic scope" value="Eukaryota"/>
</dbReference>